<dbReference type="CDD" id="cd03412">
    <property type="entry name" value="CbiK_N"/>
    <property type="match status" value="1"/>
</dbReference>
<keyword evidence="2" id="KW-0170">Cobalt</keyword>
<name>A0A9W5YHH1_9FIRM</name>
<dbReference type="Gene3D" id="3.40.50.1400">
    <property type="match status" value="2"/>
</dbReference>
<dbReference type="PIRSF" id="PIRSF033579">
    <property type="entry name" value="Anaer_Co_chel"/>
    <property type="match status" value="1"/>
</dbReference>
<feature type="binding site" evidence="2">
    <location>
        <position position="177"/>
    </location>
    <ligand>
        <name>Co(2+)</name>
        <dbReference type="ChEBI" id="CHEBI:48828"/>
    </ligand>
</feature>
<dbReference type="GO" id="GO:0016852">
    <property type="term" value="F:sirohydrochlorin cobaltochelatase activity"/>
    <property type="evidence" value="ECO:0007669"/>
    <property type="project" value="InterPro"/>
</dbReference>
<dbReference type="EMBL" id="BRLB01000015">
    <property type="protein sequence ID" value="GKX31288.1"/>
    <property type="molecule type" value="Genomic_DNA"/>
</dbReference>
<keyword evidence="4" id="KW-1185">Reference proteome</keyword>
<gene>
    <name evidence="3" type="primary">cbiK</name>
    <name evidence="3" type="ORF">SH1V18_37680</name>
</gene>
<evidence type="ECO:0000256" key="1">
    <source>
        <dbReference type="PIRSR" id="PIRSR033579-1"/>
    </source>
</evidence>
<evidence type="ECO:0000313" key="3">
    <source>
        <dbReference type="EMBL" id="GKX31288.1"/>
    </source>
</evidence>
<dbReference type="InterPro" id="IPR010388">
    <property type="entry name" value="Anaerobic_Co-chelatase"/>
</dbReference>
<comment type="caution">
    <text evidence="3">The sequence shown here is derived from an EMBL/GenBank/DDBJ whole genome shotgun (WGS) entry which is preliminary data.</text>
</comment>
<feature type="binding site" evidence="2">
    <location>
        <position position="147"/>
    </location>
    <ligand>
        <name>Co(2+)</name>
        <dbReference type="ChEBI" id="CHEBI:48828"/>
    </ligand>
</feature>
<feature type="active site" description="Proton acceptor" evidence="1">
    <location>
        <position position="147"/>
    </location>
</feature>
<dbReference type="CDD" id="cd03413">
    <property type="entry name" value="CbiK_C"/>
    <property type="match status" value="1"/>
</dbReference>
<evidence type="ECO:0000256" key="2">
    <source>
        <dbReference type="PIRSR" id="PIRSR033579-3"/>
    </source>
</evidence>
<dbReference type="Proteomes" id="UP001144256">
    <property type="component" value="Unassembled WGS sequence"/>
</dbReference>
<organism evidence="3 4">
    <name type="scientific">Vallitalea longa</name>
    <dbReference type="NCBI Taxonomy" id="2936439"/>
    <lineage>
        <taxon>Bacteria</taxon>
        <taxon>Bacillati</taxon>
        <taxon>Bacillota</taxon>
        <taxon>Clostridia</taxon>
        <taxon>Lachnospirales</taxon>
        <taxon>Vallitaleaceae</taxon>
        <taxon>Vallitalea</taxon>
    </lineage>
</organism>
<proteinExistence type="predicted"/>
<sequence>MNKKKAIVVTSFGSSYEQARKEQIEPIERLIETTFTDYNVVRAFTSNIILRKLKKENIFINTPEEAIKQLIEEGFEEIIVQPTHIIPGFEYDKIKTIVNILNHNKNVHITLSNPLLYHKNDYKQVIEALKTYIPQVEPDEAVVLMGHGTEHYANASYYYLQYLIENEQLPIFIGTIEDGIESVIKRLKRDKYSKTVLMPFLIVAGDHAHNDMAGDEDDSWKNILSTNNIEVKTITKGLGANEAIRKIYINHLKEAVDNQ</sequence>
<evidence type="ECO:0000313" key="4">
    <source>
        <dbReference type="Proteomes" id="UP001144256"/>
    </source>
</evidence>
<dbReference type="AlphaFoldDB" id="A0A9W5YHH1"/>
<reference evidence="3" key="1">
    <citation type="submission" date="2022-06" db="EMBL/GenBank/DDBJ databases">
        <title>Vallitalea longa sp. nov., an anaerobic bacterium isolated from marine sediment.</title>
        <authorList>
            <person name="Hirano S."/>
            <person name="Terahara T."/>
            <person name="Mori K."/>
            <person name="Hamada M."/>
            <person name="Matsumoto R."/>
            <person name="Kobayashi T."/>
        </authorList>
    </citation>
    <scope>NUCLEOTIDE SEQUENCE</scope>
    <source>
        <strain evidence="3">SH18-1</strain>
    </source>
</reference>
<accession>A0A9W5YHH1</accession>
<dbReference type="GO" id="GO:0046872">
    <property type="term" value="F:metal ion binding"/>
    <property type="evidence" value="ECO:0007669"/>
    <property type="project" value="UniProtKB-KW"/>
</dbReference>
<feature type="binding site" evidence="2">
    <location>
        <position position="207"/>
    </location>
    <ligand>
        <name>Co(2+)</name>
        <dbReference type="ChEBI" id="CHEBI:48828"/>
    </ligand>
</feature>
<dbReference type="SUPFAM" id="SSF53800">
    <property type="entry name" value="Chelatase"/>
    <property type="match status" value="1"/>
</dbReference>
<dbReference type="RefSeq" id="WP_281818193.1">
    <property type="nucleotide sequence ID" value="NZ_BRLB01000015.1"/>
</dbReference>
<keyword evidence="2" id="KW-0479">Metal-binding</keyword>
<dbReference type="GO" id="GO:0019251">
    <property type="term" value="P:anaerobic cobalamin biosynthetic process"/>
    <property type="evidence" value="ECO:0007669"/>
    <property type="project" value="InterPro"/>
</dbReference>
<protein>
    <submittedName>
        <fullName evidence="3">Sirohydrochlorin cobaltochelatase</fullName>
    </submittedName>
</protein>
<dbReference type="Pfam" id="PF06180">
    <property type="entry name" value="CbiK"/>
    <property type="match status" value="1"/>
</dbReference>